<proteinExistence type="predicted"/>
<feature type="non-terminal residue" evidence="1">
    <location>
        <position position="36"/>
    </location>
</feature>
<accession>A0A392WLC8</accession>
<comment type="caution">
    <text evidence="1">The sequence shown here is derived from an EMBL/GenBank/DDBJ whole genome shotgun (WGS) entry which is preliminary data.</text>
</comment>
<organism evidence="1 2">
    <name type="scientific">Trifolium medium</name>
    <dbReference type="NCBI Taxonomy" id="97028"/>
    <lineage>
        <taxon>Eukaryota</taxon>
        <taxon>Viridiplantae</taxon>
        <taxon>Streptophyta</taxon>
        <taxon>Embryophyta</taxon>
        <taxon>Tracheophyta</taxon>
        <taxon>Spermatophyta</taxon>
        <taxon>Magnoliopsida</taxon>
        <taxon>eudicotyledons</taxon>
        <taxon>Gunneridae</taxon>
        <taxon>Pentapetalae</taxon>
        <taxon>rosids</taxon>
        <taxon>fabids</taxon>
        <taxon>Fabales</taxon>
        <taxon>Fabaceae</taxon>
        <taxon>Papilionoideae</taxon>
        <taxon>50 kb inversion clade</taxon>
        <taxon>NPAAA clade</taxon>
        <taxon>Hologalegina</taxon>
        <taxon>IRL clade</taxon>
        <taxon>Trifolieae</taxon>
        <taxon>Trifolium</taxon>
    </lineage>
</organism>
<dbReference type="Proteomes" id="UP000265520">
    <property type="component" value="Unassembled WGS sequence"/>
</dbReference>
<name>A0A392WLC8_9FABA</name>
<reference evidence="1 2" key="1">
    <citation type="journal article" date="2018" name="Front. Plant Sci.">
        <title>Red Clover (Trifolium pratense) and Zigzag Clover (T. medium) - A Picture of Genomic Similarities and Differences.</title>
        <authorList>
            <person name="Dluhosova J."/>
            <person name="Istvanek J."/>
            <person name="Nedelnik J."/>
            <person name="Repkova J."/>
        </authorList>
    </citation>
    <scope>NUCLEOTIDE SEQUENCE [LARGE SCALE GENOMIC DNA]</scope>
    <source>
        <strain evidence="2">cv. 10/8</strain>
        <tissue evidence="1">Leaf</tissue>
    </source>
</reference>
<evidence type="ECO:0000313" key="2">
    <source>
        <dbReference type="Proteomes" id="UP000265520"/>
    </source>
</evidence>
<dbReference type="AlphaFoldDB" id="A0A392WLC8"/>
<sequence>MKPMGLRLMSELMLKHHLKDLLLQPRKLVLLRMEYK</sequence>
<keyword evidence="2" id="KW-1185">Reference proteome</keyword>
<dbReference type="EMBL" id="LXQA011462897">
    <property type="protein sequence ID" value="MCI98060.1"/>
    <property type="molecule type" value="Genomic_DNA"/>
</dbReference>
<protein>
    <submittedName>
        <fullName evidence="1">Uncharacterized protein</fullName>
    </submittedName>
</protein>
<evidence type="ECO:0000313" key="1">
    <source>
        <dbReference type="EMBL" id="MCI98060.1"/>
    </source>
</evidence>